<keyword evidence="2" id="KW-0813">Transport</keyword>
<dbReference type="InterPro" id="IPR027417">
    <property type="entry name" value="P-loop_NTPase"/>
</dbReference>
<dbReference type="Pfam" id="PF00006">
    <property type="entry name" value="ATP-synt_ab"/>
    <property type="match status" value="1"/>
</dbReference>
<name>A0ABU3K6E0_9BACT</name>
<evidence type="ECO:0000256" key="7">
    <source>
        <dbReference type="ARBA" id="ARBA00022967"/>
    </source>
</evidence>
<dbReference type="RefSeq" id="WP_313832263.1">
    <property type="nucleotide sequence ID" value="NZ_JAQOUE010000001.1"/>
</dbReference>
<evidence type="ECO:0000256" key="6">
    <source>
        <dbReference type="ARBA" id="ARBA00022927"/>
    </source>
</evidence>
<gene>
    <name evidence="10" type="ORF">PPG34_06100</name>
</gene>
<evidence type="ECO:0000256" key="4">
    <source>
        <dbReference type="ARBA" id="ARBA00022741"/>
    </source>
</evidence>
<comment type="caution">
    <text evidence="10">The sequence shown here is derived from an EMBL/GenBank/DDBJ whole genome shotgun (WGS) entry which is preliminary data.</text>
</comment>
<dbReference type="PANTHER" id="PTHR15184">
    <property type="entry name" value="ATP SYNTHASE"/>
    <property type="match status" value="1"/>
</dbReference>
<dbReference type="InterPro" id="IPR040627">
    <property type="entry name" value="T3SS_ATPase_C"/>
</dbReference>
<evidence type="ECO:0000313" key="10">
    <source>
        <dbReference type="EMBL" id="MDT7041917.1"/>
    </source>
</evidence>
<dbReference type="InterPro" id="IPR005714">
    <property type="entry name" value="ATPase_T3SS_FliI/YscN"/>
</dbReference>
<keyword evidence="7" id="KW-1278">Translocase</keyword>
<dbReference type="InterPro" id="IPR050053">
    <property type="entry name" value="ATPase_alpha/beta_chains"/>
</dbReference>
<dbReference type="EMBL" id="JAQOUE010000001">
    <property type="protein sequence ID" value="MDT7041917.1"/>
    <property type="molecule type" value="Genomic_DNA"/>
</dbReference>
<feature type="domain" description="AAA+ ATPase" evidence="9">
    <location>
        <begin position="155"/>
        <end position="336"/>
    </location>
</feature>
<keyword evidence="3" id="KW-0963">Cytoplasm</keyword>
<dbReference type="PROSITE" id="PS00152">
    <property type="entry name" value="ATPASE_ALPHA_BETA"/>
    <property type="match status" value="1"/>
</dbReference>
<dbReference type="Pfam" id="PF18269">
    <property type="entry name" value="T3SS_ATPase_C"/>
    <property type="match status" value="1"/>
</dbReference>
<sequence length="443" mass="47532">MPRTTLLQRLEDIRPIKIHGRVCRAVGLTIEGTGPVSSVGQCCQIVSPAGHCVEAEVVGFRDDRVLVMPLGEVRGIGPGSRLVYQPDNPQVRVGSGLLGRVLDGLGNPLDGKGPVPTTDSYPLYSPSLNPLDRARITQPLDLGVRAINGLLTCGRGQKVGIFAGSGVGKSVLLGMMCRQTAADVTVLALIGERGREVKEFIEKELGEEGLKRTVVIAATSDQPPLVRLRGAFIATAIAEYFRDQGRDVLLLMDSLTRVGHAQREVGLAVGEPPTSKGYPPSVFTVLPRLLERVGPTMTGSLTGLYTVLVEGDDLSDPVADFVRAILDGHIVLSRELASRGHFPAIDVLQSVSRVMPDISESSHLTSARALMELMSLYRNAEDLINLGAYRSGSNPRLDLAVSMMDPITQFLRQGISENADLATSLQEVEQLVAQAQEHVGQKT</sequence>
<reference evidence="10 11" key="1">
    <citation type="journal article" date="2023" name="ISME J.">
        <title>Cultivation and genomic characterization of novel and ubiquitous marine nitrite-oxidizing bacteria from the Nitrospirales.</title>
        <authorList>
            <person name="Mueller A.J."/>
            <person name="Daebeler A."/>
            <person name="Herbold C.W."/>
            <person name="Kirkegaard R.H."/>
            <person name="Daims H."/>
        </authorList>
    </citation>
    <scope>NUCLEOTIDE SEQUENCE [LARGE SCALE GENOMIC DNA]</scope>
    <source>
        <strain evidence="10 11">EB</strain>
    </source>
</reference>
<dbReference type="InterPro" id="IPR020003">
    <property type="entry name" value="ATPase_a/bsu_AS"/>
</dbReference>
<dbReference type="SUPFAM" id="SSF52540">
    <property type="entry name" value="P-loop containing nucleoside triphosphate hydrolases"/>
    <property type="match status" value="1"/>
</dbReference>
<evidence type="ECO:0000256" key="5">
    <source>
        <dbReference type="ARBA" id="ARBA00022840"/>
    </source>
</evidence>
<evidence type="ECO:0000259" key="9">
    <source>
        <dbReference type="SMART" id="SM00382"/>
    </source>
</evidence>
<dbReference type="CDD" id="cd01136">
    <property type="entry name" value="ATPase_flagellum-secretory_path_III"/>
    <property type="match status" value="1"/>
</dbReference>
<dbReference type="CDD" id="cd18117">
    <property type="entry name" value="ATP-synt_flagellum-secretory_path_III_N"/>
    <property type="match status" value="1"/>
</dbReference>
<evidence type="ECO:0000256" key="8">
    <source>
        <dbReference type="ARBA" id="ARBA00034006"/>
    </source>
</evidence>
<comment type="catalytic activity">
    <reaction evidence="8">
        <text>ATP + H2O + cellular proteinSide 1 = ADP + phosphate + cellular proteinSide 2.</text>
        <dbReference type="EC" id="7.4.2.8"/>
    </reaction>
</comment>
<comment type="subcellular location">
    <subcellularLocation>
        <location evidence="1">Cytoplasm</location>
    </subcellularLocation>
</comment>
<evidence type="ECO:0000313" key="11">
    <source>
        <dbReference type="Proteomes" id="UP001250932"/>
    </source>
</evidence>
<protein>
    <submittedName>
        <fullName evidence="10">FliI/YscN family ATPase</fullName>
    </submittedName>
</protein>
<dbReference type="InterPro" id="IPR003593">
    <property type="entry name" value="AAA+_ATPase"/>
</dbReference>
<keyword evidence="6" id="KW-0653">Protein transport</keyword>
<evidence type="ECO:0000256" key="2">
    <source>
        <dbReference type="ARBA" id="ARBA00022448"/>
    </source>
</evidence>
<dbReference type="NCBIfam" id="TIGR01026">
    <property type="entry name" value="fliI_yscN"/>
    <property type="match status" value="1"/>
</dbReference>
<organism evidence="10 11">
    <name type="scientific">Candidatus Nitronereus thalassa</name>
    <dbReference type="NCBI Taxonomy" id="3020898"/>
    <lineage>
        <taxon>Bacteria</taxon>
        <taxon>Pseudomonadati</taxon>
        <taxon>Nitrospirota</taxon>
        <taxon>Nitrospiria</taxon>
        <taxon>Nitrospirales</taxon>
        <taxon>Nitrospiraceae</taxon>
        <taxon>Candidatus Nitronereus</taxon>
    </lineage>
</organism>
<evidence type="ECO:0000256" key="3">
    <source>
        <dbReference type="ARBA" id="ARBA00022490"/>
    </source>
</evidence>
<dbReference type="PANTHER" id="PTHR15184:SF9">
    <property type="entry name" value="SPI-1 TYPE 3 SECRETION SYSTEM ATPASE"/>
    <property type="match status" value="1"/>
</dbReference>
<dbReference type="CDD" id="cd18114">
    <property type="entry name" value="ATP-synt_flagellum-secretory_path_III_C"/>
    <property type="match status" value="1"/>
</dbReference>
<proteinExistence type="predicted"/>
<keyword evidence="5" id="KW-0067">ATP-binding</keyword>
<accession>A0ABU3K6E0</accession>
<dbReference type="Proteomes" id="UP001250932">
    <property type="component" value="Unassembled WGS sequence"/>
</dbReference>
<evidence type="ECO:0000256" key="1">
    <source>
        <dbReference type="ARBA" id="ARBA00004496"/>
    </source>
</evidence>
<dbReference type="Gene3D" id="3.40.50.12240">
    <property type="match status" value="1"/>
</dbReference>
<dbReference type="SMART" id="SM00382">
    <property type="entry name" value="AAA"/>
    <property type="match status" value="1"/>
</dbReference>
<dbReference type="InterPro" id="IPR000194">
    <property type="entry name" value="ATPase_F1/V1/A1_a/bsu_nucl-bd"/>
</dbReference>
<keyword evidence="4" id="KW-0547">Nucleotide-binding</keyword>
<keyword evidence="11" id="KW-1185">Reference proteome</keyword>